<accession>A0A2V2ZQ21</accession>
<evidence type="ECO:0000313" key="2">
    <source>
        <dbReference type="EMBL" id="PWW19011.1"/>
    </source>
</evidence>
<sequence length="210" mass="24733">MTLTTQFMTMLAMIGMGSVFGAALDTYNRFLKRTKRKSWIIFINDILFWLLQGLAIFYILFLVNKGELRFYIFVALLCGFAAYQSLFKKMYLRVLEISIRMAISIYRFLVKAFTLVIYKPFQGLITALIAITVMLGKGLYSLLKIALRVIWFTLKVIFLPVKWILSLLWKLLPKNIKKSVEKLYNKLAGYLQQIKNYVLKWISKWKKHKE</sequence>
<dbReference type="InterPro" id="IPR019074">
    <property type="entry name" value="YabQ"/>
</dbReference>
<evidence type="ECO:0000256" key="1">
    <source>
        <dbReference type="SAM" id="Phobius"/>
    </source>
</evidence>
<keyword evidence="1" id="KW-0812">Transmembrane</keyword>
<feature type="transmembrane region" description="Helical" evidence="1">
    <location>
        <begin position="145"/>
        <end position="169"/>
    </location>
</feature>
<keyword evidence="1" id="KW-1133">Transmembrane helix</keyword>
<name>A0A2V2ZQ21_9BACI</name>
<feature type="transmembrane region" description="Helical" evidence="1">
    <location>
        <begin position="108"/>
        <end position="133"/>
    </location>
</feature>
<feature type="transmembrane region" description="Helical" evidence="1">
    <location>
        <begin position="39"/>
        <end position="62"/>
    </location>
</feature>
<dbReference type="OrthoDB" id="1653819at2"/>
<proteinExistence type="predicted"/>
<feature type="transmembrane region" description="Helical" evidence="1">
    <location>
        <begin position="6"/>
        <end position="27"/>
    </location>
</feature>
<comment type="caution">
    <text evidence="2">The sequence shown here is derived from an EMBL/GenBank/DDBJ whole genome shotgun (WGS) entry which is preliminary data.</text>
</comment>
<dbReference type="NCBIfam" id="TIGR02893">
    <property type="entry name" value="spore_yabQ"/>
    <property type="match status" value="1"/>
</dbReference>
<reference evidence="2 3" key="1">
    <citation type="submission" date="2018-05" db="EMBL/GenBank/DDBJ databases">
        <title>Freshwater and sediment microbial communities from various areas in North America, analyzing microbe dynamics in response to fracking.</title>
        <authorList>
            <person name="Lamendella R."/>
        </authorList>
    </citation>
    <scope>NUCLEOTIDE SEQUENCE [LARGE SCALE GENOMIC DNA]</scope>
    <source>
        <strain evidence="2 3">15_TX</strain>
    </source>
</reference>
<dbReference type="Pfam" id="PF09578">
    <property type="entry name" value="Spore_YabQ"/>
    <property type="match status" value="1"/>
</dbReference>
<dbReference type="Proteomes" id="UP000247150">
    <property type="component" value="Unassembled WGS sequence"/>
</dbReference>
<keyword evidence="1" id="KW-0472">Membrane</keyword>
<dbReference type="EMBL" id="QGTW01000023">
    <property type="protein sequence ID" value="PWW19011.1"/>
    <property type="molecule type" value="Genomic_DNA"/>
</dbReference>
<gene>
    <name evidence="2" type="ORF">DFO73_12326</name>
</gene>
<evidence type="ECO:0000313" key="3">
    <source>
        <dbReference type="Proteomes" id="UP000247150"/>
    </source>
</evidence>
<dbReference type="RefSeq" id="WP_110067661.1">
    <property type="nucleotide sequence ID" value="NZ_QGTW01000023.1"/>
</dbReference>
<dbReference type="AlphaFoldDB" id="A0A2V2ZQ21"/>
<feature type="transmembrane region" description="Helical" evidence="1">
    <location>
        <begin position="68"/>
        <end position="87"/>
    </location>
</feature>
<protein>
    <submittedName>
        <fullName evidence="2">Spore cortex biosynthesis protein YabQ</fullName>
    </submittedName>
</protein>
<organism evidence="2 3">
    <name type="scientific">Cytobacillus oceanisediminis</name>
    <dbReference type="NCBI Taxonomy" id="665099"/>
    <lineage>
        <taxon>Bacteria</taxon>
        <taxon>Bacillati</taxon>
        <taxon>Bacillota</taxon>
        <taxon>Bacilli</taxon>
        <taxon>Bacillales</taxon>
        <taxon>Bacillaceae</taxon>
        <taxon>Cytobacillus</taxon>
    </lineage>
</organism>